<comment type="caution">
    <text evidence="1">The sequence shown here is derived from an EMBL/GenBank/DDBJ whole genome shotgun (WGS) entry which is preliminary data.</text>
</comment>
<dbReference type="PANTHER" id="PTHR37984">
    <property type="entry name" value="PROTEIN CBG26694"/>
    <property type="match status" value="1"/>
</dbReference>
<dbReference type="InterPro" id="IPR036397">
    <property type="entry name" value="RNaseH_sf"/>
</dbReference>
<protein>
    <recommendedName>
        <fullName evidence="3">Integrase catalytic domain-containing protein</fullName>
    </recommendedName>
</protein>
<evidence type="ECO:0000313" key="2">
    <source>
        <dbReference type="Proteomes" id="UP000765509"/>
    </source>
</evidence>
<evidence type="ECO:0008006" key="3">
    <source>
        <dbReference type="Google" id="ProtNLM"/>
    </source>
</evidence>
<dbReference type="OrthoDB" id="4360000at2759"/>
<dbReference type="Proteomes" id="UP000765509">
    <property type="component" value="Unassembled WGS sequence"/>
</dbReference>
<name>A0A9Q3EPY2_9BASI</name>
<dbReference type="SUPFAM" id="SSF53098">
    <property type="entry name" value="Ribonuclease H-like"/>
    <property type="match status" value="1"/>
</dbReference>
<sequence length="118" mass="13292">MGWVPVLFPGGKENYNSCLFIVDRIIKSVRCLPSHKEGKAVDTALSFFNRNIATYGVTIIIISYTDLKFTSKVFTNFYEALCTKLAFSTAYHPEADGLAEWMIQTMGNIIISFCAYEI</sequence>
<dbReference type="EMBL" id="AVOT02031425">
    <property type="protein sequence ID" value="MBW0524959.1"/>
    <property type="molecule type" value="Genomic_DNA"/>
</dbReference>
<keyword evidence="2" id="KW-1185">Reference proteome</keyword>
<reference evidence="1" key="1">
    <citation type="submission" date="2021-03" db="EMBL/GenBank/DDBJ databases">
        <title>Draft genome sequence of rust myrtle Austropuccinia psidii MF-1, a brazilian biotype.</title>
        <authorList>
            <person name="Quecine M.C."/>
            <person name="Pachon D.M.R."/>
            <person name="Bonatelli M.L."/>
            <person name="Correr F.H."/>
            <person name="Franceschini L.M."/>
            <person name="Leite T.F."/>
            <person name="Margarido G.R.A."/>
            <person name="Almeida C.A."/>
            <person name="Ferrarezi J.A."/>
            <person name="Labate C.A."/>
        </authorList>
    </citation>
    <scope>NUCLEOTIDE SEQUENCE</scope>
    <source>
        <strain evidence="1">MF-1</strain>
    </source>
</reference>
<accession>A0A9Q3EPY2</accession>
<dbReference type="Gene3D" id="3.30.420.10">
    <property type="entry name" value="Ribonuclease H-like superfamily/Ribonuclease H"/>
    <property type="match status" value="1"/>
</dbReference>
<dbReference type="GO" id="GO:0003676">
    <property type="term" value="F:nucleic acid binding"/>
    <property type="evidence" value="ECO:0007669"/>
    <property type="project" value="InterPro"/>
</dbReference>
<organism evidence="1 2">
    <name type="scientific">Austropuccinia psidii MF-1</name>
    <dbReference type="NCBI Taxonomy" id="1389203"/>
    <lineage>
        <taxon>Eukaryota</taxon>
        <taxon>Fungi</taxon>
        <taxon>Dikarya</taxon>
        <taxon>Basidiomycota</taxon>
        <taxon>Pucciniomycotina</taxon>
        <taxon>Pucciniomycetes</taxon>
        <taxon>Pucciniales</taxon>
        <taxon>Sphaerophragmiaceae</taxon>
        <taxon>Austropuccinia</taxon>
    </lineage>
</organism>
<proteinExistence type="predicted"/>
<dbReference type="PANTHER" id="PTHR37984:SF5">
    <property type="entry name" value="PROTEIN NYNRIN-LIKE"/>
    <property type="match status" value="1"/>
</dbReference>
<dbReference type="AlphaFoldDB" id="A0A9Q3EPY2"/>
<evidence type="ECO:0000313" key="1">
    <source>
        <dbReference type="EMBL" id="MBW0524959.1"/>
    </source>
</evidence>
<dbReference type="InterPro" id="IPR012337">
    <property type="entry name" value="RNaseH-like_sf"/>
</dbReference>
<dbReference type="InterPro" id="IPR050951">
    <property type="entry name" value="Retrovirus_Pol_polyprotein"/>
</dbReference>
<gene>
    <name evidence="1" type="ORF">O181_064674</name>
</gene>